<organism evidence="6 8">
    <name type="scientific">Micromonospora peucetia</name>
    <dbReference type="NCBI Taxonomy" id="47871"/>
    <lineage>
        <taxon>Bacteria</taxon>
        <taxon>Bacillati</taxon>
        <taxon>Actinomycetota</taxon>
        <taxon>Actinomycetes</taxon>
        <taxon>Micromonosporales</taxon>
        <taxon>Micromonosporaceae</taxon>
        <taxon>Micromonospora</taxon>
    </lineage>
</organism>
<evidence type="ECO:0000313" key="6">
    <source>
        <dbReference type="EMBL" id="SCL70163.1"/>
    </source>
</evidence>
<evidence type="ECO:0000313" key="7">
    <source>
        <dbReference type="EMBL" id="WSA31240.1"/>
    </source>
</evidence>
<dbReference type="SUPFAM" id="SSF53474">
    <property type="entry name" value="alpha/beta-Hydrolases"/>
    <property type="match status" value="1"/>
</dbReference>
<dbReference type="InterPro" id="IPR010497">
    <property type="entry name" value="Epoxide_hydro_N"/>
</dbReference>
<comment type="similarity">
    <text evidence="1">Belongs to the peptidase S33 family.</text>
</comment>
<reference evidence="7 9" key="2">
    <citation type="submission" date="2022-10" db="EMBL/GenBank/DDBJ databases">
        <title>The complete genomes of actinobacterial strains from the NBC collection.</title>
        <authorList>
            <person name="Joergensen T.S."/>
            <person name="Alvarez Arevalo M."/>
            <person name="Sterndorff E.B."/>
            <person name="Faurdal D."/>
            <person name="Vuksanovic O."/>
            <person name="Mourched A.-S."/>
            <person name="Charusanti P."/>
            <person name="Shaw S."/>
            <person name="Blin K."/>
            <person name="Weber T."/>
        </authorList>
    </citation>
    <scope>NUCLEOTIDE SEQUENCE [LARGE SCALE GENOMIC DNA]</scope>
    <source>
        <strain evidence="7 9">NBC 01809</strain>
    </source>
</reference>
<feature type="active site" description="Proton donor" evidence="4">
    <location>
        <position position="304"/>
    </location>
</feature>
<accession>A0A1C6VV26</accession>
<dbReference type="EMBL" id="CP109071">
    <property type="protein sequence ID" value="WSA31240.1"/>
    <property type="molecule type" value="Genomic_DNA"/>
</dbReference>
<name>A0A1C6VV26_9ACTN</name>
<proteinExistence type="inferred from homology"/>
<dbReference type="PANTHER" id="PTHR21661">
    <property type="entry name" value="EPOXIDE HYDROLASE 1-RELATED"/>
    <property type="match status" value="1"/>
</dbReference>
<dbReference type="Proteomes" id="UP001334804">
    <property type="component" value="Chromosome"/>
</dbReference>
<dbReference type="OrthoDB" id="4654311at2"/>
<gene>
    <name evidence="6" type="ORF">GA0070608_4250</name>
    <name evidence="7" type="ORF">OIE14_24330</name>
</gene>
<dbReference type="Gene3D" id="3.40.50.1820">
    <property type="entry name" value="alpha/beta hydrolase"/>
    <property type="match status" value="1"/>
</dbReference>
<dbReference type="PIRSF" id="PIRSF001112">
    <property type="entry name" value="Epoxide_hydrolase"/>
    <property type="match status" value="1"/>
</dbReference>
<dbReference type="GO" id="GO:0004301">
    <property type="term" value="F:epoxide hydrolase activity"/>
    <property type="evidence" value="ECO:0007669"/>
    <property type="project" value="TreeGrafter"/>
</dbReference>
<feature type="domain" description="Epoxide hydrolase N-terminal" evidence="5">
    <location>
        <begin position="1"/>
        <end position="106"/>
    </location>
</feature>
<dbReference type="Pfam" id="PF06441">
    <property type="entry name" value="EHN"/>
    <property type="match status" value="1"/>
</dbReference>
<reference evidence="6 8" key="1">
    <citation type="submission" date="2016-06" db="EMBL/GenBank/DDBJ databases">
        <authorList>
            <person name="Kjaerup R.B."/>
            <person name="Dalgaard T.S."/>
            <person name="Juul-Madsen H.R."/>
        </authorList>
    </citation>
    <scope>NUCLEOTIDE SEQUENCE [LARGE SCALE GENOMIC DNA]</scope>
    <source>
        <strain evidence="6 8">DSM 43363</strain>
    </source>
</reference>
<keyword evidence="2" id="KW-0058">Aromatic hydrocarbons catabolism</keyword>
<dbReference type="GO" id="GO:0097176">
    <property type="term" value="P:epoxide metabolic process"/>
    <property type="evidence" value="ECO:0007669"/>
    <property type="project" value="TreeGrafter"/>
</dbReference>
<dbReference type="PANTHER" id="PTHR21661:SF35">
    <property type="entry name" value="EPOXIDE HYDROLASE"/>
    <property type="match status" value="1"/>
</dbReference>
<keyword evidence="3 7" id="KW-0378">Hydrolase</keyword>
<dbReference type="AlphaFoldDB" id="A0A1C6VV26"/>
<dbReference type="InterPro" id="IPR000639">
    <property type="entry name" value="Epox_hydrolase-like"/>
</dbReference>
<evidence type="ECO:0000256" key="2">
    <source>
        <dbReference type="ARBA" id="ARBA00022797"/>
    </source>
</evidence>
<dbReference type="InterPro" id="IPR029058">
    <property type="entry name" value="AB_hydrolase_fold"/>
</dbReference>
<dbReference type="RefSeq" id="WP_091630259.1">
    <property type="nucleotide sequence ID" value="NZ_CP109071.1"/>
</dbReference>
<evidence type="ECO:0000256" key="3">
    <source>
        <dbReference type="ARBA" id="ARBA00022801"/>
    </source>
</evidence>
<evidence type="ECO:0000259" key="5">
    <source>
        <dbReference type="Pfam" id="PF06441"/>
    </source>
</evidence>
<evidence type="ECO:0000256" key="4">
    <source>
        <dbReference type="PIRSR" id="PIRSR001112-1"/>
    </source>
</evidence>
<dbReference type="STRING" id="47871.GA0070608_4250"/>
<dbReference type="Proteomes" id="UP000199343">
    <property type="component" value="Unassembled WGS sequence"/>
</dbReference>
<dbReference type="PRINTS" id="PR00412">
    <property type="entry name" value="EPOXHYDRLASE"/>
</dbReference>
<evidence type="ECO:0000256" key="1">
    <source>
        <dbReference type="ARBA" id="ARBA00010088"/>
    </source>
</evidence>
<evidence type="ECO:0000313" key="8">
    <source>
        <dbReference type="Proteomes" id="UP000199343"/>
    </source>
</evidence>
<keyword evidence="9" id="KW-1185">Reference proteome</keyword>
<evidence type="ECO:0000313" key="9">
    <source>
        <dbReference type="Proteomes" id="UP001334804"/>
    </source>
</evidence>
<dbReference type="EMBL" id="FMIC01000002">
    <property type="protein sequence ID" value="SCL70163.1"/>
    <property type="molecule type" value="Genomic_DNA"/>
</dbReference>
<feature type="active site" description="Proton acceptor" evidence="4">
    <location>
        <position position="362"/>
    </location>
</feature>
<sequence length="385" mass="42840">MRPFRVDISQSALDDLARRLAGVRWPEQLPEAGWDRGVPVDYLRELVGYWHTRYDWRAAEAELNRYPQFIADIDGADVHFLHVRSPEPDALPLLITHGWPGSVVEFLDIIGPLTDPRAHGGDPAEAFHLVIPSIPGFGFSSTNGQPGWNGMRVANAWAELMRQLGYERYVAQGGDFGSLVSYTLALVDHEHVAGLHLNTLVTTLSGEPEEAAEISETDQARLDRSERFRSVLAGSMKLMATRPHTVSYALTDSPVGQLAWIVEKFKDWADAPRVPEDAVSRDRLLTIASIFWLTATAGPSAQFYYEAVAQLPITATTVRYQPISQPMGVAVYPHAPFVPVRHLASRDLPTIVHWAEFDRGGHFAAMEEPDLFAADLRAFARLLKD</sequence>
<protein>
    <submittedName>
        <fullName evidence="7">Epoxide hydrolase</fullName>
    </submittedName>
    <submittedName>
        <fullName evidence="6">Pimeloyl-ACP methyl ester carboxylesterase</fullName>
    </submittedName>
</protein>
<feature type="active site" description="Nucleophile" evidence="4">
    <location>
        <position position="175"/>
    </location>
</feature>
<dbReference type="InterPro" id="IPR016292">
    <property type="entry name" value="Epoxide_hydrolase"/>
</dbReference>